<name>A0A7G7YP44_9CORY</name>
<dbReference type="EMBL" id="CP046883">
    <property type="protein sequence ID" value="QNH96264.1"/>
    <property type="molecule type" value="Genomic_DNA"/>
</dbReference>
<protein>
    <submittedName>
        <fullName evidence="1">Uncharacterized protein</fullName>
    </submittedName>
</protein>
<dbReference type="AlphaFoldDB" id="A0A7G7YP44"/>
<evidence type="ECO:0000313" key="2">
    <source>
        <dbReference type="Proteomes" id="UP000515275"/>
    </source>
</evidence>
<dbReference type="Proteomes" id="UP000515275">
    <property type="component" value="Chromosome"/>
</dbReference>
<dbReference type="RefSeq" id="WP_186276697.1">
    <property type="nucleotide sequence ID" value="NZ_CP046883.1"/>
</dbReference>
<proteinExistence type="predicted"/>
<keyword evidence="2" id="KW-1185">Reference proteome</keyword>
<sequence length="367" mass="38970">MTRLGWWENTVTTHTDLRAAVLSALNRTIDVDEDCGIAPALSLVRVTGGVGKDLAATTASLAGIPLRTTPRGWELTLHPSLESRRTAGYLREVWDVSEELLPGRVERLMVHVLGPWSMGAQIEYRGHAVMSDRPAFKDMALTLGEALREYVRRVAAAIGAEVTVTMHEPHLDAVMEGLPGATQFDPLDPVDPEIIMGVWRRFAQQVNTPLVLTCDGALPPALLGKEPTSSMDSGLYASGWHKVELPLAQLGESTPVTDAIGALVGGALGAGETTTGGGSGAGEPEITRGIGVALPASALTARTALEIEQAANAMAKILMRYWSQWTFPADLLPHCVDITVPEGVRSAENASCAAAVARTAASMLWNN</sequence>
<organism evidence="1 2">
    <name type="scientific">Corynebacterium anserum</name>
    <dbReference type="NCBI Taxonomy" id="2684406"/>
    <lineage>
        <taxon>Bacteria</taxon>
        <taxon>Bacillati</taxon>
        <taxon>Actinomycetota</taxon>
        <taxon>Actinomycetes</taxon>
        <taxon>Mycobacteriales</taxon>
        <taxon>Corynebacteriaceae</taxon>
        <taxon>Corynebacterium</taxon>
    </lineage>
</organism>
<reference evidence="1 2" key="1">
    <citation type="submission" date="2019-12" db="EMBL/GenBank/DDBJ databases">
        <title>Corynebacterium sp. nov., isolated from feces of the Anser Albifrons in China.</title>
        <authorList>
            <person name="Liu Q."/>
        </authorList>
    </citation>
    <scope>NUCLEOTIDE SEQUENCE [LARGE SCALE GENOMIC DNA]</scope>
    <source>
        <strain evidence="1 2">23H37-10</strain>
    </source>
</reference>
<accession>A0A7G7YP44</accession>
<gene>
    <name evidence="1" type="ORF">GP473_05955</name>
</gene>
<dbReference type="KEGG" id="cans:GP473_05955"/>
<evidence type="ECO:0000313" key="1">
    <source>
        <dbReference type="EMBL" id="QNH96264.1"/>
    </source>
</evidence>